<feature type="signal peptide" evidence="1">
    <location>
        <begin position="1"/>
        <end position="28"/>
    </location>
</feature>
<accession>A0A3R6AVV7</accession>
<keyword evidence="3" id="KW-0540">Nuclease</keyword>
<protein>
    <submittedName>
        <fullName evidence="3">Endonuclease</fullName>
    </submittedName>
</protein>
<feature type="chain" id="PRO_5018657716" evidence="1">
    <location>
        <begin position="29"/>
        <end position="407"/>
    </location>
</feature>
<dbReference type="RefSeq" id="WP_128502165.1">
    <property type="nucleotide sequence ID" value="NZ_CP035107.1"/>
</dbReference>
<reference evidence="3 4" key="1">
    <citation type="submission" date="2019-01" db="EMBL/GenBank/DDBJ databases">
        <title>Whole Genome of Ornithobacterium rhinotracheale FARPER-174b.</title>
        <authorList>
            <person name="Tataje-Lavanda L.A."/>
            <person name="Montalvan A."/>
            <person name="Montesinos R."/>
            <person name="Zimic M."/>
            <person name="Fernandez-Sanchez M."/>
            <person name="Fernandez-Diaz M."/>
        </authorList>
    </citation>
    <scope>NUCLEOTIDE SEQUENCE [LARGE SCALE GENOMIC DNA]</scope>
    <source>
        <strain evidence="3 4">FARPER-174b</strain>
    </source>
</reference>
<dbReference type="GO" id="GO:0004519">
    <property type="term" value="F:endonuclease activity"/>
    <property type="evidence" value="ECO:0007669"/>
    <property type="project" value="UniProtKB-KW"/>
</dbReference>
<sequence length="407" mass="46641">MYLFKANKRFKKTLNLLLLTFVVLPIYAQQKQFQAAGIGFYNVENLFDTIRSAGFVDGNKDYQDQFYHISISQEDIPIYAKDTMNCKCELNENNLKGKKIIRSLILQNEFSPQGPKAWNTEKYNQKLKNLSKVISELGSSITKTAPVAVGFAEVENRGVLEDLINQPALKPYDYGIVHYNSWDKRGIDVGFIYQKSRFKVTETQKYELEAFNDNGSRDYTRDIVRITGLLDGEEISFIINHWPSRRGGEAASYPRRKAAGELLKSIFDEMVARNPKAKVIAMGDMNDDPTDRSVVEALGAKGDIKKVKTGDIYNAMYSLYKKGQGTLAYRDSWNLFDQMFFSKGLLGKDFNTYEMYKTEIYAPSYLISQEGAYKGFPHRMYAGDTYRYNGYSDHFPVFTVLLREVSK</sequence>
<dbReference type="PANTHER" id="PTHR42834">
    <property type="entry name" value="ENDONUCLEASE/EXONUCLEASE/PHOSPHATASE FAMILY PROTEIN (AFU_ORTHOLOGUE AFUA_3G09210)"/>
    <property type="match status" value="1"/>
</dbReference>
<organism evidence="3 4">
    <name type="scientific">Ornithobacterium rhinotracheale</name>
    <dbReference type="NCBI Taxonomy" id="28251"/>
    <lineage>
        <taxon>Bacteria</taxon>
        <taxon>Pseudomonadati</taxon>
        <taxon>Bacteroidota</taxon>
        <taxon>Flavobacteriia</taxon>
        <taxon>Flavobacteriales</taxon>
        <taxon>Weeksellaceae</taxon>
        <taxon>Ornithobacterium</taxon>
    </lineage>
</organism>
<evidence type="ECO:0000256" key="1">
    <source>
        <dbReference type="SAM" id="SignalP"/>
    </source>
</evidence>
<dbReference type="InterPro" id="IPR036691">
    <property type="entry name" value="Endo/exonu/phosph_ase_sf"/>
</dbReference>
<keyword evidence="1" id="KW-0732">Signal</keyword>
<dbReference type="AlphaFoldDB" id="A0A3R6AVV7"/>
<dbReference type="PANTHER" id="PTHR42834:SF1">
    <property type="entry name" value="ENDONUCLEASE_EXONUCLEASE_PHOSPHATASE FAMILY PROTEIN (AFU_ORTHOLOGUE AFUA_3G09210)"/>
    <property type="match status" value="1"/>
</dbReference>
<keyword evidence="3" id="KW-0378">Hydrolase</keyword>
<name>A0A3R6AVV7_ORNRH</name>
<dbReference type="Pfam" id="PF19580">
    <property type="entry name" value="Exo_endo_phos_3"/>
    <property type="match status" value="1"/>
</dbReference>
<dbReference type="Proteomes" id="UP000287701">
    <property type="component" value="Chromosome"/>
</dbReference>
<dbReference type="Gene3D" id="3.60.10.10">
    <property type="entry name" value="Endonuclease/exonuclease/phosphatase"/>
    <property type="match status" value="1"/>
</dbReference>
<keyword evidence="3" id="KW-0255">Endonuclease</keyword>
<evidence type="ECO:0000313" key="3">
    <source>
        <dbReference type="EMBL" id="QAR31726.1"/>
    </source>
</evidence>
<dbReference type="InterPro" id="IPR005135">
    <property type="entry name" value="Endo/exonuclease/phosphatase"/>
</dbReference>
<dbReference type="OrthoDB" id="9802724at2"/>
<dbReference type="EMBL" id="CP035107">
    <property type="protein sequence ID" value="QAR31726.1"/>
    <property type="molecule type" value="Genomic_DNA"/>
</dbReference>
<proteinExistence type="predicted"/>
<gene>
    <name evidence="3" type="ORF">EQP59_10435</name>
</gene>
<evidence type="ECO:0000259" key="2">
    <source>
        <dbReference type="Pfam" id="PF19580"/>
    </source>
</evidence>
<dbReference type="SUPFAM" id="SSF56219">
    <property type="entry name" value="DNase I-like"/>
    <property type="match status" value="1"/>
</dbReference>
<evidence type="ECO:0000313" key="4">
    <source>
        <dbReference type="Proteomes" id="UP000287701"/>
    </source>
</evidence>
<feature type="domain" description="Endonuclease/exonuclease/phosphatase" evidence="2">
    <location>
        <begin position="107"/>
        <end position="401"/>
    </location>
</feature>